<dbReference type="Gene3D" id="3.60.15.10">
    <property type="entry name" value="Ribonuclease Z/Hydroxyacylglutathione hydrolase-like"/>
    <property type="match status" value="1"/>
</dbReference>
<dbReference type="InterPro" id="IPR036866">
    <property type="entry name" value="RibonucZ/Hydroxyglut_hydro"/>
</dbReference>
<dbReference type="PANTHER" id="PTHR46504">
    <property type="entry name" value="TRNASE Z TRZ1"/>
    <property type="match status" value="1"/>
</dbReference>
<dbReference type="PANTHER" id="PTHR46504:SF2">
    <property type="entry name" value="TRNASE Z TRZ1"/>
    <property type="match status" value="1"/>
</dbReference>
<dbReference type="SUPFAM" id="SSF56281">
    <property type="entry name" value="Metallo-hydrolase/oxidoreductase"/>
    <property type="match status" value="1"/>
</dbReference>
<keyword evidence="2" id="KW-1185">Reference proteome</keyword>
<evidence type="ECO:0000313" key="2">
    <source>
        <dbReference type="Proteomes" id="UP001459277"/>
    </source>
</evidence>
<proteinExistence type="predicted"/>
<gene>
    <name evidence="1" type="ORF">SO802_020218</name>
</gene>
<evidence type="ECO:0000313" key="1">
    <source>
        <dbReference type="EMBL" id="KAK9995532.1"/>
    </source>
</evidence>
<organism evidence="1 2">
    <name type="scientific">Lithocarpus litseifolius</name>
    <dbReference type="NCBI Taxonomy" id="425828"/>
    <lineage>
        <taxon>Eukaryota</taxon>
        <taxon>Viridiplantae</taxon>
        <taxon>Streptophyta</taxon>
        <taxon>Embryophyta</taxon>
        <taxon>Tracheophyta</taxon>
        <taxon>Spermatophyta</taxon>
        <taxon>Magnoliopsida</taxon>
        <taxon>eudicotyledons</taxon>
        <taxon>Gunneridae</taxon>
        <taxon>Pentapetalae</taxon>
        <taxon>rosids</taxon>
        <taxon>fabids</taxon>
        <taxon>Fagales</taxon>
        <taxon>Fagaceae</taxon>
        <taxon>Lithocarpus</taxon>
    </lineage>
</organism>
<sequence>MVSGLMRGWGEVNGEEFYLRKDLKVRAFKTYHVIPSQCYVVYSVKQKLKQEYIGLPGNEIKNLKLSGVEITYTVTVPEIAFTGDTMSDFIVDQNNI</sequence>
<dbReference type="EMBL" id="JAZDWU010000007">
    <property type="protein sequence ID" value="KAK9995532.1"/>
    <property type="molecule type" value="Genomic_DNA"/>
</dbReference>
<protein>
    <submittedName>
        <fullName evidence="1">Uncharacterized protein</fullName>
    </submittedName>
</protein>
<dbReference type="AlphaFoldDB" id="A0AAW2CBR2"/>
<dbReference type="Proteomes" id="UP001459277">
    <property type="component" value="Unassembled WGS sequence"/>
</dbReference>
<accession>A0AAW2CBR2</accession>
<comment type="caution">
    <text evidence="1">The sequence shown here is derived from an EMBL/GenBank/DDBJ whole genome shotgun (WGS) entry which is preliminary data.</text>
</comment>
<name>A0AAW2CBR2_9ROSI</name>
<reference evidence="1 2" key="1">
    <citation type="submission" date="2024-01" db="EMBL/GenBank/DDBJ databases">
        <title>A telomere-to-telomere, gap-free genome of sweet tea (Lithocarpus litseifolius).</title>
        <authorList>
            <person name="Zhou J."/>
        </authorList>
    </citation>
    <scope>NUCLEOTIDE SEQUENCE [LARGE SCALE GENOMIC DNA]</scope>
    <source>
        <strain evidence="1">Zhou-2022a</strain>
        <tissue evidence="1">Leaf</tissue>
    </source>
</reference>